<name>A0ABQ4QPC6_9HYPH</name>
<keyword evidence="4" id="KW-1185">Reference proteome</keyword>
<reference evidence="3 4" key="1">
    <citation type="journal article" date="2021" name="Front. Microbiol.">
        <title>Comprehensive Comparative Genomics and Phenotyping of Methylobacterium Species.</title>
        <authorList>
            <person name="Alessa O."/>
            <person name="Ogura Y."/>
            <person name="Fujitani Y."/>
            <person name="Takami H."/>
            <person name="Hayashi T."/>
            <person name="Sahin N."/>
            <person name="Tani A."/>
        </authorList>
    </citation>
    <scope>NUCLEOTIDE SEQUENCE [LARGE SCALE GENOMIC DNA]</scope>
    <source>
        <strain evidence="3 4">DSM 23679</strain>
    </source>
</reference>
<gene>
    <name evidence="3" type="ORF">AFCDBAGC_5029</name>
</gene>
<dbReference type="EMBL" id="BPQG01000116">
    <property type="protein sequence ID" value="GJD47143.1"/>
    <property type="molecule type" value="Genomic_DNA"/>
</dbReference>
<evidence type="ECO:0000313" key="4">
    <source>
        <dbReference type="Proteomes" id="UP001055117"/>
    </source>
</evidence>
<comment type="caution">
    <text evidence="3">The sequence shown here is derived from an EMBL/GenBank/DDBJ whole genome shotgun (WGS) entry which is preliminary data.</text>
</comment>
<evidence type="ECO:0000256" key="1">
    <source>
        <dbReference type="SAM" id="MobiDB-lite"/>
    </source>
</evidence>
<proteinExistence type="predicted"/>
<dbReference type="Proteomes" id="UP001055117">
    <property type="component" value="Unassembled WGS sequence"/>
</dbReference>
<keyword evidence="2" id="KW-0732">Signal</keyword>
<dbReference type="RefSeq" id="WP_238273288.1">
    <property type="nucleotide sequence ID" value="NZ_BPQG01000116.1"/>
</dbReference>
<protein>
    <submittedName>
        <fullName evidence="3">Uncharacterized protein</fullName>
    </submittedName>
</protein>
<evidence type="ECO:0000256" key="2">
    <source>
        <dbReference type="SAM" id="SignalP"/>
    </source>
</evidence>
<organism evidence="3 4">
    <name type="scientific">Methylobacterium cerastii</name>
    <dbReference type="NCBI Taxonomy" id="932741"/>
    <lineage>
        <taxon>Bacteria</taxon>
        <taxon>Pseudomonadati</taxon>
        <taxon>Pseudomonadota</taxon>
        <taxon>Alphaproteobacteria</taxon>
        <taxon>Hyphomicrobiales</taxon>
        <taxon>Methylobacteriaceae</taxon>
        <taxon>Methylobacterium</taxon>
    </lineage>
</organism>
<feature type="region of interest" description="Disordered" evidence="1">
    <location>
        <begin position="120"/>
        <end position="140"/>
    </location>
</feature>
<feature type="chain" id="PRO_5045716215" evidence="2">
    <location>
        <begin position="21"/>
        <end position="140"/>
    </location>
</feature>
<sequence>MKTPLLGALAFVLALAPATARERQKPDADTAMAPLQQAATDCFAETVMANPGAMNHARAGRWFQAAGVIGFLCRPEVDAMIATHDRLFGRGTGAKYFKGAYARHLDQQLALRLQPMLERKTVASAEPPADKAAADEAPGE</sequence>
<evidence type="ECO:0000313" key="3">
    <source>
        <dbReference type="EMBL" id="GJD47143.1"/>
    </source>
</evidence>
<accession>A0ABQ4QPC6</accession>
<feature type="signal peptide" evidence="2">
    <location>
        <begin position="1"/>
        <end position="20"/>
    </location>
</feature>